<dbReference type="InterPro" id="IPR041916">
    <property type="entry name" value="Anti_sigma_zinc_sf"/>
</dbReference>
<evidence type="ECO:0008006" key="5">
    <source>
        <dbReference type="Google" id="ProtNLM"/>
    </source>
</evidence>
<reference evidence="3 4" key="1">
    <citation type="submission" date="2020-04" db="EMBL/GenBank/DDBJ databases">
        <title>Knoellia sp. isolate from air conditioner.</title>
        <authorList>
            <person name="Chea S."/>
            <person name="Kim D.-U."/>
        </authorList>
    </citation>
    <scope>NUCLEOTIDE SEQUENCE [LARGE SCALE GENOMIC DNA]</scope>
    <source>
        <strain evidence="3 4">DB2414S</strain>
    </source>
</reference>
<name>A0A849HES1_9MICO</name>
<evidence type="ECO:0000313" key="3">
    <source>
        <dbReference type="EMBL" id="NNM45898.1"/>
    </source>
</evidence>
<accession>A0A849HES1</accession>
<evidence type="ECO:0000313" key="4">
    <source>
        <dbReference type="Proteomes" id="UP000588586"/>
    </source>
</evidence>
<dbReference type="Gene3D" id="1.10.10.1320">
    <property type="entry name" value="Anti-sigma factor, zinc-finger domain"/>
    <property type="match status" value="1"/>
</dbReference>
<evidence type="ECO:0000256" key="2">
    <source>
        <dbReference type="ARBA" id="ARBA00023163"/>
    </source>
</evidence>
<keyword evidence="4" id="KW-1185">Reference proteome</keyword>
<comment type="caution">
    <text evidence="3">The sequence shown here is derived from an EMBL/GenBank/DDBJ whole genome shotgun (WGS) entry which is preliminary data.</text>
</comment>
<evidence type="ECO:0000256" key="1">
    <source>
        <dbReference type="ARBA" id="ARBA00023015"/>
    </source>
</evidence>
<sequence>MPGGQAGARGARCLGDLVTAYADRCMDDASLLHWDRHLVTCPRCRAAVEGERRMLGALRSPSSSMVPGDLRSMLLAVASEVAAEPPAQQEAAPRRQWVPPVPVAPVPVVDRCAPALHRSARRATVFAGLAASATAAATWGVVIAGAGPATTATTSSFTPQVTPAVQRARTPAQGVMPASYTVSHLGASPSVLPVRTVQASPAVSVVRHRSAESTP</sequence>
<proteinExistence type="predicted"/>
<dbReference type="AlphaFoldDB" id="A0A849HES1"/>
<protein>
    <recommendedName>
        <fullName evidence="5">Zinc-finger domain-containing protein</fullName>
    </recommendedName>
</protein>
<gene>
    <name evidence="3" type="ORF">HJG52_07745</name>
</gene>
<organism evidence="3 4">
    <name type="scientific">Knoellia koreensis</name>
    <dbReference type="NCBI Taxonomy" id="2730921"/>
    <lineage>
        <taxon>Bacteria</taxon>
        <taxon>Bacillati</taxon>
        <taxon>Actinomycetota</taxon>
        <taxon>Actinomycetes</taxon>
        <taxon>Micrococcales</taxon>
        <taxon>Intrasporangiaceae</taxon>
        <taxon>Knoellia</taxon>
    </lineage>
</organism>
<keyword evidence="1" id="KW-0805">Transcription regulation</keyword>
<dbReference type="Proteomes" id="UP000588586">
    <property type="component" value="Unassembled WGS sequence"/>
</dbReference>
<keyword evidence="2" id="KW-0804">Transcription</keyword>
<dbReference type="EMBL" id="JABEPQ010000001">
    <property type="protein sequence ID" value="NNM45898.1"/>
    <property type="molecule type" value="Genomic_DNA"/>
</dbReference>